<name>A0A166SHX1_9AGAM</name>
<dbReference type="AlphaFoldDB" id="A0A166SHX1"/>
<dbReference type="PROSITE" id="PS51257">
    <property type="entry name" value="PROKAR_LIPOPROTEIN"/>
    <property type="match status" value="1"/>
</dbReference>
<dbReference type="Proteomes" id="UP000076532">
    <property type="component" value="Unassembled WGS sequence"/>
</dbReference>
<evidence type="ECO:0000313" key="1">
    <source>
        <dbReference type="EMBL" id="KZP29469.1"/>
    </source>
</evidence>
<organism evidence="1 2">
    <name type="scientific">Athelia psychrophila</name>
    <dbReference type="NCBI Taxonomy" id="1759441"/>
    <lineage>
        <taxon>Eukaryota</taxon>
        <taxon>Fungi</taxon>
        <taxon>Dikarya</taxon>
        <taxon>Basidiomycota</taxon>
        <taxon>Agaricomycotina</taxon>
        <taxon>Agaricomycetes</taxon>
        <taxon>Agaricomycetidae</taxon>
        <taxon>Atheliales</taxon>
        <taxon>Atheliaceae</taxon>
        <taxon>Athelia</taxon>
    </lineage>
</organism>
<dbReference type="EMBL" id="KV417498">
    <property type="protein sequence ID" value="KZP29469.1"/>
    <property type="molecule type" value="Genomic_DNA"/>
</dbReference>
<sequence length="61" mass="6722">MREHHPHEVCRRPALYGLALGFSLGCPVTAHQINSGIFSIGGDISQSERDPEVRVIAPWVL</sequence>
<gene>
    <name evidence="1" type="ORF">FIBSPDRAFT_851466</name>
</gene>
<keyword evidence="2" id="KW-1185">Reference proteome</keyword>
<reference evidence="1 2" key="1">
    <citation type="journal article" date="2016" name="Mol. Biol. Evol.">
        <title>Comparative Genomics of Early-Diverging Mushroom-Forming Fungi Provides Insights into the Origins of Lignocellulose Decay Capabilities.</title>
        <authorList>
            <person name="Nagy L.G."/>
            <person name="Riley R."/>
            <person name="Tritt A."/>
            <person name="Adam C."/>
            <person name="Daum C."/>
            <person name="Floudas D."/>
            <person name="Sun H."/>
            <person name="Yadav J.S."/>
            <person name="Pangilinan J."/>
            <person name="Larsson K.H."/>
            <person name="Matsuura K."/>
            <person name="Barry K."/>
            <person name="Labutti K."/>
            <person name="Kuo R."/>
            <person name="Ohm R.A."/>
            <person name="Bhattacharya S.S."/>
            <person name="Shirouzu T."/>
            <person name="Yoshinaga Y."/>
            <person name="Martin F.M."/>
            <person name="Grigoriev I.V."/>
            <person name="Hibbett D.S."/>
        </authorList>
    </citation>
    <scope>NUCLEOTIDE SEQUENCE [LARGE SCALE GENOMIC DNA]</scope>
    <source>
        <strain evidence="1 2">CBS 109695</strain>
    </source>
</reference>
<accession>A0A166SHX1</accession>
<proteinExistence type="predicted"/>
<protein>
    <submittedName>
        <fullName evidence="1">Uncharacterized protein</fullName>
    </submittedName>
</protein>
<evidence type="ECO:0000313" key="2">
    <source>
        <dbReference type="Proteomes" id="UP000076532"/>
    </source>
</evidence>